<dbReference type="Gene3D" id="3.10.450.50">
    <property type="match status" value="1"/>
</dbReference>
<accession>A0A6M4IW29</accession>
<dbReference type="SUPFAM" id="SSF54427">
    <property type="entry name" value="NTF2-like"/>
    <property type="match status" value="1"/>
</dbReference>
<evidence type="ECO:0000259" key="1">
    <source>
        <dbReference type="Pfam" id="PF12680"/>
    </source>
</evidence>
<keyword evidence="3" id="KW-1185">Reference proteome</keyword>
<sequence>MKPVQEQVDAYNARDLERFLACYATDVVIENAAGDRLVAGEAAMREMYGALFANSPSLSAEVRSQFTTGEFTVLEEYCSGMNLPGYPTELHIGVVYRVRAGKIDHVRFLM</sequence>
<feature type="domain" description="SnoaL-like" evidence="1">
    <location>
        <begin position="4"/>
        <end position="104"/>
    </location>
</feature>
<dbReference type="EMBL" id="CP053085">
    <property type="protein sequence ID" value="QJR37919.1"/>
    <property type="molecule type" value="Genomic_DNA"/>
</dbReference>
<proteinExistence type="predicted"/>
<evidence type="ECO:0000313" key="2">
    <source>
        <dbReference type="EMBL" id="QJR37919.1"/>
    </source>
</evidence>
<reference evidence="2 3" key="1">
    <citation type="submission" date="2020-05" db="EMBL/GenBank/DDBJ databases">
        <title>Complete genome sequence of Gemmatimonas greenlandica TET16.</title>
        <authorList>
            <person name="Zeng Y."/>
        </authorList>
    </citation>
    <scope>NUCLEOTIDE SEQUENCE [LARGE SCALE GENOMIC DNA]</scope>
    <source>
        <strain evidence="2 3">TET16</strain>
    </source>
</reference>
<evidence type="ECO:0000313" key="3">
    <source>
        <dbReference type="Proteomes" id="UP000500938"/>
    </source>
</evidence>
<organism evidence="2 3">
    <name type="scientific">Gemmatimonas groenlandica</name>
    <dbReference type="NCBI Taxonomy" id="2732249"/>
    <lineage>
        <taxon>Bacteria</taxon>
        <taxon>Pseudomonadati</taxon>
        <taxon>Gemmatimonadota</taxon>
        <taxon>Gemmatimonadia</taxon>
        <taxon>Gemmatimonadales</taxon>
        <taxon>Gemmatimonadaceae</taxon>
        <taxon>Gemmatimonas</taxon>
    </lineage>
</organism>
<dbReference type="InterPro" id="IPR037401">
    <property type="entry name" value="SnoaL-like"/>
</dbReference>
<name>A0A6M4IW29_9BACT</name>
<gene>
    <name evidence="2" type="ORF">HKW67_21505</name>
</gene>
<dbReference type="AlphaFoldDB" id="A0A6M4IW29"/>
<dbReference type="RefSeq" id="WP_171227355.1">
    <property type="nucleotide sequence ID" value="NZ_CP053085.1"/>
</dbReference>
<protein>
    <submittedName>
        <fullName evidence="2">Nuclear transport factor 2 family protein</fullName>
    </submittedName>
</protein>
<dbReference type="InterPro" id="IPR032710">
    <property type="entry name" value="NTF2-like_dom_sf"/>
</dbReference>
<dbReference type="Pfam" id="PF12680">
    <property type="entry name" value="SnoaL_2"/>
    <property type="match status" value="1"/>
</dbReference>
<dbReference type="Proteomes" id="UP000500938">
    <property type="component" value="Chromosome"/>
</dbReference>
<dbReference type="KEGG" id="ggr:HKW67_21505"/>